<evidence type="ECO:0000256" key="1">
    <source>
        <dbReference type="ARBA" id="ARBA00004123"/>
    </source>
</evidence>
<accession>U4LU16</accession>
<comment type="subcellular location">
    <subcellularLocation>
        <location evidence="1">Nucleus</location>
    </subcellularLocation>
</comment>
<dbReference type="GO" id="GO:0000978">
    <property type="term" value="F:RNA polymerase II cis-regulatory region sequence-specific DNA binding"/>
    <property type="evidence" value="ECO:0007669"/>
    <property type="project" value="TreeGrafter"/>
</dbReference>
<evidence type="ECO:0000259" key="10">
    <source>
        <dbReference type="PROSITE" id="PS50157"/>
    </source>
</evidence>
<feature type="region of interest" description="Disordered" evidence="9">
    <location>
        <begin position="1"/>
        <end position="64"/>
    </location>
</feature>
<evidence type="ECO:0000256" key="4">
    <source>
        <dbReference type="ARBA" id="ARBA00022833"/>
    </source>
</evidence>
<proteinExistence type="predicted"/>
<organism evidence="11 12">
    <name type="scientific">Pyronema omphalodes (strain CBS 100304)</name>
    <name type="common">Pyronema confluens</name>
    <dbReference type="NCBI Taxonomy" id="1076935"/>
    <lineage>
        <taxon>Eukaryota</taxon>
        <taxon>Fungi</taxon>
        <taxon>Dikarya</taxon>
        <taxon>Ascomycota</taxon>
        <taxon>Pezizomycotina</taxon>
        <taxon>Pezizomycetes</taxon>
        <taxon>Pezizales</taxon>
        <taxon>Pyronemataceae</taxon>
        <taxon>Pyronema</taxon>
    </lineage>
</organism>
<dbReference type="InterPro" id="IPR036236">
    <property type="entry name" value="Znf_C2H2_sf"/>
</dbReference>
<dbReference type="GO" id="GO:0008270">
    <property type="term" value="F:zinc ion binding"/>
    <property type="evidence" value="ECO:0007669"/>
    <property type="project" value="UniProtKB-KW"/>
</dbReference>
<feature type="compositionally biased region" description="Polar residues" evidence="9">
    <location>
        <begin position="447"/>
        <end position="465"/>
    </location>
</feature>
<dbReference type="Proteomes" id="UP000018144">
    <property type="component" value="Unassembled WGS sequence"/>
</dbReference>
<gene>
    <name evidence="11" type="ORF">PCON_14335</name>
</gene>
<evidence type="ECO:0000256" key="6">
    <source>
        <dbReference type="ARBA" id="ARBA00023163"/>
    </source>
</evidence>
<dbReference type="AlphaFoldDB" id="U4LU16"/>
<evidence type="ECO:0000256" key="5">
    <source>
        <dbReference type="ARBA" id="ARBA00023015"/>
    </source>
</evidence>
<evidence type="ECO:0000313" key="12">
    <source>
        <dbReference type="Proteomes" id="UP000018144"/>
    </source>
</evidence>
<dbReference type="FunFam" id="3.30.160.60:FF:000504">
    <property type="entry name" value="C2H2 transcription factor swi5"/>
    <property type="match status" value="1"/>
</dbReference>
<dbReference type="Gene3D" id="3.30.160.60">
    <property type="entry name" value="Classic Zinc Finger"/>
    <property type="match status" value="3"/>
</dbReference>
<dbReference type="FunFam" id="3.30.160.60:FF:001649">
    <property type="entry name" value="C2H2 transcription factor Swi5"/>
    <property type="match status" value="1"/>
</dbReference>
<keyword evidence="5" id="KW-0805">Transcription regulation</keyword>
<feature type="compositionally biased region" description="Polar residues" evidence="9">
    <location>
        <begin position="1"/>
        <end position="26"/>
    </location>
</feature>
<feature type="domain" description="C2H2-type" evidence="10">
    <location>
        <begin position="345"/>
        <end position="372"/>
    </location>
</feature>
<dbReference type="STRING" id="1076935.U4LU16"/>
<feature type="region of interest" description="Disordered" evidence="9">
    <location>
        <begin position="408"/>
        <end position="493"/>
    </location>
</feature>
<dbReference type="InterPro" id="IPR013087">
    <property type="entry name" value="Znf_C2H2_type"/>
</dbReference>
<keyword evidence="2" id="KW-0479">Metal-binding</keyword>
<evidence type="ECO:0000313" key="11">
    <source>
        <dbReference type="EMBL" id="CCX33295.1"/>
    </source>
</evidence>
<dbReference type="PROSITE" id="PS00028">
    <property type="entry name" value="ZINC_FINGER_C2H2_1"/>
    <property type="match status" value="2"/>
</dbReference>
<keyword evidence="6" id="KW-0804">Transcription</keyword>
<keyword evidence="3" id="KW-0677">Repeat</keyword>
<keyword evidence="8" id="KW-0863">Zinc-finger</keyword>
<dbReference type="SUPFAM" id="SSF57667">
    <property type="entry name" value="beta-beta-alpha zinc fingers"/>
    <property type="match status" value="2"/>
</dbReference>
<name>U4LU16_PYROM</name>
<dbReference type="PANTHER" id="PTHR24399:SF70">
    <property type="entry name" value="C2H2-TYPE DOMAIN-CONTAINING PROTEIN"/>
    <property type="match status" value="1"/>
</dbReference>
<keyword evidence="7" id="KW-0539">Nucleus</keyword>
<evidence type="ECO:0000256" key="2">
    <source>
        <dbReference type="ARBA" id="ARBA00022723"/>
    </source>
</evidence>
<evidence type="ECO:0000256" key="9">
    <source>
        <dbReference type="SAM" id="MobiDB-lite"/>
    </source>
</evidence>
<evidence type="ECO:0000256" key="3">
    <source>
        <dbReference type="ARBA" id="ARBA00022737"/>
    </source>
</evidence>
<feature type="region of interest" description="Disordered" evidence="9">
    <location>
        <begin position="611"/>
        <end position="641"/>
    </location>
</feature>
<evidence type="ECO:0000256" key="7">
    <source>
        <dbReference type="ARBA" id="ARBA00023242"/>
    </source>
</evidence>
<protein>
    <submittedName>
        <fullName evidence="11">Similar to Metallothionein expression activator acc. no. O14258</fullName>
    </submittedName>
</protein>
<sequence length="695" mass="77039">MQSPNNRMQGQAQKQRRLSNATTENTLLAAKQDPQRRVQRPIVSRPMSPPSATQSRRPSHRRNQSVPDNFLMAAAQGGMQQHCDFKFYQNNATKVGNDAMATQGDRQLQPNADELNTFVFPSLPTKSAKPSLPLEAKDTVQNKFSDFMHSAQEDPAFEDLFSFENMGHPTAPMMRRASGPNGFAMEHRRTMSVPTHSIFDMAPLERNYINLATLNMPLNNHHQDHQLYPNAQRTETMQMNFQGQQPAVLQHPSMYDSMSTVSEESFHELHMPESGTFDLPGSEATPKPLGSKATGISMEDIASYISGPEGPDGKWVCKFPECEKRFGRKENIKSHVQTHLGDRQYRCDVCKKCFVRQHDLKRHSKIHTGIKPYPCACGNTFARHDALTRHRQRGMCIGAFAGAVKKVAKRGRPRKKPLPEVSEGPEGSEGVDGEGAEEHDLRAGSEGTESADSFESTDNFDSNFLSPLDSDAKSPSSSHSSFSSFGSEVSDPRSPFLDNLDLDNIVATPPSTPGFELYGTPSRSLKEETPDSLPPPLDASDYSPPTSPAQGFYEFTTKLDGNLHLGDNHKRAMNNYGSGSSSSFEEGLDSDSYVPRDIDLDFTDFGLSRPVSKAAHHQQGQQNHQNHQEHDNNNHFSGDYNDQDFMFGQDLSMETMNLFSGLVAPGLTALERDPGILQQGCYIKPELLNQGGQSA</sequence>
<dbReference type="EMBL" id="HF936042">
    <property type="protein sequence ID" value="CCX33295.1"/>
    <property type="molecule type" value="Genomic_DNA"/>
</dbReference>
<dbReference type="SMART" id="SM00355">
    <property type="entry name" value="ZnF_C2H2"/>
    <property type="match status" value="2"/>
</dbReference>
<dbReference type="PROSITE" id="PS50157">
    <property type="entry name" value="ZINC_FINGER_C2H2_2"/>
    <property type="match status" value="2"/>
</dbReference>
<dbReference type="Pfam" id="PF00096">
    <property type="entry name" value="zf-C2H2"/>
    <property type="match status" value="1"/>
</dbReference>
<feature type="compositionally biased region" description="Low complexity" evidence="9">
    <location>
        <begin position="466"/>
        <end position="489"/>
    </location>
</feature>
<keyword evidence="12" id="KW-1185">Reference proteome</keyword>
<keyword evidence="4" id="KW-0862">Zinc</keyword>
<dbReference type="GO" id="GO:0001227">
    <property type="term" value="F:DNA-binding transcription repressor activity, RNA polymerase II-specific"/>
    <property type="evidence" value="ECO:0007669"/>
    <property type="project" value="TreeGrafter"/>
</dbReference>
<dbReference type="eggNOG" id="KOG1721">
    <property type="taxonomic scope" value="Eukaryota"/>
</dbReference>
<dbReference type="GO" id="GO:0005654">
    <property type="term" value="C:nucleoplasm"/>
    <property type="evidence" value="ECO:0007669"/>
    <property type="project" value="TreeGrafter"/>
</dbReference>
<feature type="region of interest" description="Disordered" evidence="9">
    <location>
        <begin position="507"/>
        <end position="541"/>
    </location>
</feature>
<dbReference type="OrthoDB" id="8117402at2759"/>
<reference evidence="11 12" key="1">
    <citation type="journal article" date="2013" name="PLoS Genet.">
        <title>The genome and development-dependent transcriptomes of Pyronema confluens: a window into fungal evolution.</title>
        <authorList>
            <person name="Traeger S."/>
            <person name="Altegoer F."/>
            <person name="Freitag M."/>
            <person name="Gabaldon T."/>
            <person name="Kempken F."/>
            <person name="Kumar A."/>
            <person name="Marcet-Houben M."/>
            <person name="Poggeler S."/>
            <person name="Stajich J.E."/>
            <person name="Nowrousian M."/>
        </authorList>
    </citation>
    <scope>NUCLEOTIDE SEQUENCE [LARGE SCALE GENOMIC DNA]</scope>
    <source>
        <strain evidence="12">CBS 100304</strain>
        <tissue evidence="11">Vegetative mycelium</tissue>
    </source>
</reference>
<evidence type="ECO:0000256" key="8">
    <source>
        <dbReference type="PROSITE-ProRule" id="PRU00042"/>
    </source>
</evidence>
<feature type="domain" description="C2H2-type" evidence="10">
    <location>
        <begin position="315"/>
        <end position="344"/>
    </location>
</feature>
<dbReference type="PANTHER" id="PTHR24399">
    <property type="entry name" value="ZINC FINGER AND BTB DOMAIN-CONTAINING"/>
    <property type="match status" value="1"/>
</dbReference>